<proteinExistence type="predicted"/>
<evidence type="ECO:0000313" key="1">
    <source>
        <dbReference type="EMBL" id="AGM11608.1"/>
    </source>
</evidence>
<dbReference type="EMBL" id="KC292026">
    <property type="protein sequence ID" value="AGM11608.1"/>
    <property type="molecule type" value="Genomic_DNA"/>
</dbReference>
<dbReference type="KEGG" id="vg:16193987"/>
<dbReference type="RefSeq" id="YP_008059486.1">
    <property type="nucleotide sequence ID" value="NC_021328.1"/>
</dbReference>
<evidence type="ECO:0000313" key="2">
    <source>
        <dbReference type="Proteomes" id="UP000202786"/>
    </source>
</evidence>
<dbReference type="GeneID" id="16193987"/>
<dbReference type="Proteomes" id="UP000202786">
    <property type="component" value="Segment"/>
</dbReference>
<sequence>MEIPSELLPEGFTQDQFGHPICPCGNKTEVDGGFPCEHKNPLRHII</sequence>
<keyword evidence="2" id="KW-1185">Reference proteome</keyword>
<organism evidence="1 2">
    <name type="scientific">Halogranum tailed virus 1</name>
    <dbReference type="NCBI Taxonomy" id="1273749"/>
    <lineage>
        <taxon>Viruses</taxon>
        <taxon>Duplodnaviria</taxon>
        <taxon>Heunggongvirae</taxon>
        <taxon>Uroviricota</taxon>
        <taxon>Caudoviricetes</taxon>
        <taxon>Thumleimavirales</taxon>
        <taxon>Halomagnusviridae</taxon>
        <taxon>Hagravirus</taxon>
        <taxon>Hagravirus capitaneum</taxon>
        <taxon>Hagravirus HGTV1</taxon>
    </lineage>
</organism>
<protein>
    <submittedName>
        <fullName evidence="1">Uncharacterized protein</fullName>
    </submittedName>
</protein>
<gene>
    <name evidence="1" type="primary">311</name>
    <name evidence="1" type="ORF">HGTV1_311</name>
</gene>
<reference evidence="1 2" key="1">
    <citation type="submission" date="2012-12" db="EMBL/GenBank/DDBJ databases">
        <authorList>
            <person name="Sencilo A."/>
            <person name="Jacobs-Sera D."/>
            <person name="Russell D.A."/>
            <person name="Ko C."/>
            <person name="Atanasova N."/>
            <person name="Osterlund E."/>
            <person name="Oksanen H.M."/>
            <person name="Bamford D.H."/>
            <person name="Hatfull G.F."/>
            <person name="Roine E."/>
            <person name="Hendrix R.W."/>
        </authorList>
    </citation>
    <scope>NUCLEOTIDE SEQUENCE [LARGE SCALE GENOMIC DNA]</scope>
</reference>
<name>R4TN26_9CAUD</name>
<accession>R4TN26</accession>